<comment type="caution">
    <text evidence="4">The sequence shown here is derived from an EMBL/GenBank/DDBJ whole genome shotgun (WGS) entry which is preliminary data.</text>
</comment>
<feature type="transmembrane region" description="Helical" evidence="2">
    <location>
        <begin position="12"/>
        <end position="29"/>
    </location>
</feature>
<dbReference type="InterPro" id="IPR002931">
    <property type="entry name" value="Transglutaminase-like"/>
</dbReference>
<protein>
    <submittedName>
        <fullName evidence="4">Transglutaminase-like putative cysteine protease</fullName>
    </submittedName>
</protein>
<feature type="compositionally biased region" description="Polar residues" evidence="1">
    <location>
        <begin position="567"/>
        <end position="583"/>
    </location>
</feature>
<feature type="transmembrane region" description="Helical" evidence="2">
    <location>
        <begin position="613"/>
        <end position="635"/>
    </location>
</feature>
<name>A0ABT9XLI2_9BACL</name>
<dbReference type="InterPro" id="IPR038765">
    <property type="entry name" value="Papain-like_cys_pep_sf"/>
</dbReference>
<sequence>MPRGADSSPNIVFRLFIAVAAAVWLWVFLPPMQQLGLLVNPRSFAWVIFGVFVLAQLVQSRWFRLAAGVLGTVAYMWRYFRPSHTGAWRGLLGLLREEGLQVYGLLRHTTGFQDPLQTQLFLLSLLGIFWLLTYAARRKRLWIFYNALAVLVLGAIDANTGVHPNAALVVLLLDCVCVLGMTRYAQMRSSLIQSGSPSLRFFVPFAIVCAVLFGVSLALPDEPAVWANPFSPSASGSLSVQAVSGATEKVIGYQMDDAHLGGSFTMSDTQVLSVIAAQPAYLQGQVLNVYTGKGWLPGSFASAVVPLNQNVYNPQSTFAASLPTQVVQQKVTVLHGGLNVPVLFGAYAIQQVNDIRSGSAGHGGAGASASIVLDDSSGSLSGSPLQPDEQYVVTSRELADPTDVLMSQPPLPADPTSLYPASVTQDLALPSSVPARVRDLAKQITADDATEYGKVTSVMSYLQSFETYNTQDIPVPGPGQDYVDQFLFETHQGYCNNFASAMAVLLRAVDIPTRFVTGFTQGTEDYAYQGPGERFIIENQDAHAWVQVYFPKLGWIPFDPTPGFNMPFSQGTTSPASSPAVNSTPAAPTPPKTKVQPAPANTSSVSAVNVTRWMQLAGLVLAGLLALLAALAWVFRRRILLFRAERLWRADSPAGMTRGMHYLIKLLAARGRLGGVVFSVRDLYQAALATELPEDEVRHFLTTAEAAWYGPGAPSAQDVARARQTWKRWIAALLQQGRPGRRKRSRNSSSL</sequence>
<dbReference type="EMBL" id="JAUSTP010000033">
    <property type="protein sequence ID" value="MDQ0191169.1"/>
    <property type="molecule type" value="Genomic_DNA"/>
</dbReference>
<feature type="transmembrane region" description="Helical" evidence="2">
    <location>
        <begin position="142"/>
        <end position="160"/>
    </location>
</feature>
<gene>
    <name evidence="4" type="ORF">J2S03_003038</name>
</gene>
<accession>A0ABT9XLI2</accession>
<dbReference type="Pfam" id="PF01841">
    <property type="entry name" value="Transglut_core"/>
    <property type="match status" value="1"/>
</dbReference>
<feature type="transmembrane region" description="Helical" evidence="2">
    <location>
        <begin position="197"/>
        <end position="219"/>
    </location>
</feature>
<evidence type="ECO:0000256" key="2">
    <source>
        <dbReference type="SAM" id="Phobius"/>
    </source>
</evidence>
<evidence type="ECO:0000313" key="4">
    <source>
        <dbReference type="EMBL" id="MDQ0191169.1"/>
    </source>
</evidence>
<dbReference type="PANTHER" id="PTHR42736:SF1">
    <property type="entry name" value="PROTEIN-GLUTAMINE GAMMA-GLUTAMYLTRANSFERASE"/>
    <property type="match status" value="1"/>
</dbReference>
<dbReference type="SMART" id="SM00460">
    <property type="entry name" value="TGc"/>
    <property type="match status" value="1"/>
</dbReference>
<dbReference type="Proteomes" id="UP001232973">
    <property type="component" value="Unassembled WGS sequence"/>
</dbReference>
<organism evidence="4 5">
    <name type="scientific">Alicyclobacillus cycloheptanicus</name>
    <dbReference type="NCBI Taxonomy" id="1457"/>
    <lineage>
        <taxon>Bacteria</taxon>
        <taxon>Bacillati</taxon>
        <taxon>Bacillota</taxon>
        <taxon>Bacilli</taxon>
        <taxon>Bacillales</taxon>
        <taxon>Alicyclobacillaceae</taxon>
        <taxon>Alicyclobacillus</taxon>
    </lineage>
</organism>
<evidence type="ECO:0000256" key="1">
    <source>
        <dbReference type="SAM" id="MobiDB-lite"/>
    </source>
</evidence>
<reference evidence="4 5" key="1">
    <citation type="submission" date="2023-07" db="EMBL/GenBank/DDBJ databases">
        <title>Genomic Encyclopedia of Type Strains, Phase IV (KMG-IV): sequencing the most valuable type-strain genomes for metagenomic binning, comparative biology and taxonomic classification.</title>
        <authorList>
            <person name="Goeker M."/>
        </authorList>
    </citation>
    <scope>NUCLEOTIDE SEQUENCE [LARGE SCALE GENOMIC DNA]</scope>
    <source>
        <strain evidence="4 5">DSM 4006</strain>
    </source>
</reference>
<dbReference type="RefSeq" id="WP_274456798.1">
    <property type="nucleotide sequence ID" value="NZ_CP067097.1"/>
</dbReference>
<proteinExistence type="predicted"/>
<keyword evidence="2" id="KW-0812">Transmembrane</keyword>
<dbReference type="SUPFAM" id="SSF54001">
    <property type="entry name" value="Cysteine proteinases"/>
    <property type="match status" value="1"/>
</dbReference>
<evidence type="ECO:0000259" key="3">
    <source>
        <dbReference type="SMART" id="SM00460"/>
    </source>
</evidence>
<feature type="transmembrane region" description="Helical" evidence="2">
    <location>
        <begin position="166"/>
        <end position="185"/>
    </location>
</feature>
<keyword evidence="5" id="KW-1185">Reference proteome</keyword>
<keyword evidence="2" id="KW-0472">Membrane</keyword>
<feature type="domain" description="Transglutaminase-like" evidence="3">
    <location>
        <begin position="487"/>
        <end position="562"/>
    </location>
</feature>
<dbReference type="InterPro" id="IPR052901">
    <property type="entry name" value="Bact_TGase-like"/>
</dbReference>
<dbReference type="Gene3D" id="3.10.620.30">
    <property type="match status" value="1"/>
</dbReference>
<feature type="transmembrane region" description="Helical" evidence="2">
    <location>
        <begin position="35"/>
        <end position="55"/>
    </location>
</feature>
<evidence type="ECO:0000313" key="5">
    <source>
        <dbReference type="Proteomes" id="UP001232973"/>
    </source>
</evidence>
<keyword evidence="2" id="KW-1133">Transmembrane helix</keyword>
<feature type="transmembrane region" description="Helical" evidence="2">
    <location>
        <begin position="116"/>
        <end position="135"/>
    </location>
</feature>
<dbReference type="PANTHER" id="PTHR42736">
    <property type="entry name" value="PROTEIN-GLUTAMINE GAMMA-GLUTAMYLTRANSFERASE"/>
    <property type="match status" value="1"/>
</dbReference>
<feature type="region of interest" description="Disordered" evidence="1">
    <location>
        <begin position="567"/>
        <end position="601"/>
    </location>
</feature>